<proteinExistence type="predicted"/>
<evidence type="ECO:0000313" key="2">
    <source>
        <dbReference type="EMBL" id="MBU3854396.1"/>
    </source>
</evidence>
<keyword evidence="1" id="KW-0812">Transmembrane</keyword>
<keyword evidence="1" id="KW-1133">Transmembrane helix</keyword>
<accession>A0A9E2L7C9</accession>
<reference evidence="2" key="1">
    <citation type="journal article" date="2021" name="PeerJ">
        <title>Extensive microbial diversity within the chicken gut microbiome revealed by metagenomics and culture.</title>
        <authorList>
            <person name="Gilroy R."/>
            <person name="Ravi A."/>
            <person name="Getino M."/>
            <person name="Pursley I."/>
            <person name="Horton D.L."/>
            <person name="Alikhan N.F."/>
            <person name="Baker D."/>
            <person name="Gharbi K."/>
            <person name="Hall N."/>
            <person name="Watson M."/>
            <person name="Adriaenssens E.M."/>
            <person name="Foster-Nyarko E."/>
            <person name="Jarju S."/>
            <person name="Secka A."/>
            <person name="Antonio M."/>
            <person name="Oren A."/>
            <person name="Chaudhuri R.R."/>
            <person name="La Ragione R."/>
            <person name="Hildebrand F."/>
            <person name="Pallen M.J."/>
        </authorList>
    </citation>
    <scope>NUCLEOTIDE SEQUENCE</scope>
    <source>
        <strain evidence="2">G3-2149</strain>
    </source>
</reference>
<protein>
    <submittedName>
        <fullName evidence="2">Uncharacterized protein</fullName>
    </submittedName>
</protein>
<dbReference type="AlphaFoldDB" id="A0A9E2L7C9"/>
<gene>
    <name evidence="2" type="ORF">H9789_11400</name>
</gene>
<dbReference type="EMBL" id="JAHLFU010000230">
    <property type="protein sequence ID" value="MBU3854396.1"/>
    <property type="molecule type" value="Genomic_DNA"/>
</dbReference>
<sequence length="107" mass="12596">YNGRLYLRYEMQSAFFVSLNQIMMKSSLFNLFFMAGSVSVLLASCQTFRETTRDMMVESVVDPKTGKRIFVRQQENAPYGVDAAGIYKARKEAKKRKRTEWMENYFF</sequence>
<comment type="caution">
    <text evidence="2">The sequence shown here is derived from an EMBL/GenBank/DDBJ whole genome shotgun (WGS) entry which is preliminary data.</text>
</comment>
<dbReference type="Proteomes" id="UP000823865">
    <property type="component" value="Unassembled WGS sequence"/>
</dbReference>
<keyword evidence="1" id="KW-0472">Membrane</keyword>
<reference evidence="2" key="2">
    <citation type="submission" date="2021-04" db="EMBL/GenBank/DDBJ databases">
        <authorList>
            <person name="Gilroy R."/>
        </authorList>
    </citation>
    <scope>NUCLEOTIDE SEQUENCE</scope>
    <source>
        <strain evidence="2">G3-2149</strain>
    </source>
</reference>
<name>A0A9E2L7C9_9BACT</name>
<feature type="transmembrane region" description="Helical" evidence="1">
    <location>
        <begin position="28"/>
        <end position="48"/>
    </location>
</feature>
<evidence type="ECO:0000256" key="1">
    <source>
        <dbReference type="SAM" id="Phobius"/>
    </source>
</evidence>
<feature type="non-terminal residue" evidence="2">
    <location>
        <position position="1"/>
    </location>
</feature>
<evidence type="ECO:0000313" key="3">
    <source>
        <dbReference type="Proteomes" id="UP000823865"/>
    </source>
</evidence>
<organism evidence="2 3">
    <name type="scientific">Candidatus Paraprevotella stercoravium</name>
    <dbReference type="NCBI Taxonomy" id="2838725"/>
    <lineage>
        <taxon>Bacteria</taxon>
        <taxon>Pseudomonadati</taxon>
        <taxon>Bacteroidota</taxon>
        <taxon>Bacteroidia</taxon>
        <taxon>Bacteroidales</taxon>
        <taxon>Prevotellaceae</taxon>
        <taxon>Paraprevotella</taxon>
    </lineage>
</organism>